<organism evidence="7 8">
    <name type="scientific">Dactylonectria estremocensis</name>
    <dbReference type="NCBI Taxonomy" id="1079267"/>
    <lineage>
        <taxon>Eukaryota</taxon>
        <taxon>Fungi</taxon>
        <taxon>Dikarya</taxon>
        <taxon>Ascomycota</taxon>
        <taxon>Pezizomycotina</taxon>
        <taxon>Sordariomycetes</taxon>
        <taxon>Hypocreomycetidae</taxon>
        <taxon>Hypocreales</taxon>
        <taxon>Nectriaceae</taxon>
        <taxon>Dactylonectria</taxon>
    </lineage>
</organism>
<dbReference type="Gene3D" id="3.40.30.120">
    <property type="match status" value="1"/>
</dbReference>
<dbReference type="PANTHER" id="PTHR43004">
    <property type="entry name" value="TRK SYSTEM POTASSIUM UPTAKE PROTEIN"/>
    <property type="match status" value="1"/>
</dbReference>
<dbReference type="InterPro" id="IPR036188">
    <property type="entry name" value="FAD/NAD-bd_sf"/>
</dbReference>
<keyword evidence="4" id="KW-0560">Oxidoreductase</keyword>
<feature type="compositionally biased region" description="Polar residues" evidence="5">
    <location>
        <begin position="1"/>
        <end position="19"/>
    </location>
</feature>
<keyword evidence="2" id="KW-0285">Flavoprotein</keyword>
<feature type="region of interest" description="Disordered" evidence="5">
    <location>
        <begin position="1"/>
        <end position="24"/>
    </location>
</feature>
<dbReference type="AlphaFoldDB" id="A0A9P9DFL4"/>
<evidence type="ECO:0000256" key="3">
    <source>
        <dbReference type="ARBA" id="ARBA00022827"/>
    </source>
</evidence>
<keyword evidence="3" id="KW-0274">FAD</keyword>
<dbReference type="InterPro" id="IPR050641">
    <property type="entry name" value="RIFMO-like"/>
</dbReference>
<evidence type="ECO:0000256" key="5">
    <source>
        <dbReference type="SAM" id="MobiDB-lite"/>
    </source>
</evidence>
<proteinExistence type="predicted"/>
<name>A0A9P9DFL4_9HYPO</name>
<dbReference type="GO" id="GO:0071949">
    <property type="term" value="F:FAD binding"/>
    <property type="evidence" value="ECO:0007669"/>
    <property type="project" value="InterPro"/>
</dbReference>
<dbReference type="Pfam" id="PF21274">
    <property type="entry name" value="Rng_hyd_C"/>
    <property type="match status" value="1"/>
</dbReference>
<dbReference type="InterPro" id="IPR002938">
    <property type="entry name" value="FAD-bd"/>
</dbReference>
<comment type="caution">
    <text evidence="7">The sequence shown here is derived from an EMBL/GenBank/DDBJ whole genome shotgun (WGS) entry which is preliminary data.</text>
</comment>
<gene>
    <name evidence="7" type="ORF">B0J13DRAFT_458838</name>
</gene>
<dbReference type="GO" id="GO:0016709">
    <property type="term" value="F:oxidoreductase activity, acting on paired donors, with incorporation or reduction of molecular oxygen, NAD(P)H as one donor, and incorporation of one atom of oxygen"/>
    <property type="evidence" value="ECO:0007669"/>
    <property type="project" value="UniProtKB-ARBA"/>
</dbReference>
<evidence type="ECO:0000259" key="6">
    <source>
        <dbReference type="Pfam" id="PF01494"/>
    </source>
</evidence>
<evidence type="ECO:0000313" key="7">
    <source>
        <dbReference type="EMBL" id="KAH7118047.1"/>
    </source>
</evidence>
<feature type="domain" description="FAD-binding" evidence="6">
    <location>
        <begin position="24"/>
        <end position="385"/>
    </location>
</feature>
<dbReference type="EMBL" id="JAGMUU010000033">
    <property type="protein sequence ID" value="KAH7118047.1"/>
    <property type="molecule type" value="Genomic_DNA"/>
</dbReference>
<reference evidence="7" key="1">
    <citation type="journal article" date="2021" name="Nat. Commun.">
        <title>Genetic determinants of endophytism in the Arabidopsis root mycobiome.</title>
        <authorList>
            <person name="Mesny F."/>
            <person name="Miyauchi S."/>
            <person name="Thiergart T."/>
            <person name="Pickel B."/>
            <person name="Atanasova L."/>
            <person name="Karlsson M."/>
            <person name="Huettel B."/>
            <person name="Barry K.W."/>
            <person name="Haridas S."/>
            <person name="Chen C."/>
            <person name="Bauer D."/>
            <person name="Andreopoulos W."/>
            <person name="Pangilinan J."/>
            <person name="LaButti K."/>
            <person name="Riley R."/>
            <person name="Lipzen A."/>
            <person name="Clum A."/>
            <person name="Drula E."/>
            <person name="Henrissat B."/>
            <person name="Kohler A."/>
            <person name="Grigoriev I.V."/>
            <person name="Martin F.M."/>
            <person name="Hacquard S."/>
        </authorList>
    </citation>
    <scope>NUCLEOTIDE SEQUENCE</scope>
    <source>
        <strain evidence="7">MPI-CAGE-AT-0021</strain>
    </source>
</reference>
<dbReference type="Gene3D" id="3.50.50.60">
    <property type="entry name" value="FAD/NAD(P)-binding domain"/>
    <property type="match status" value="1"/>
</dbReference>
<evidence type="ECO:0000256" key="4">
    <source>
        <dbReference type="ARBA" id="ARBA00023002"/>
    </source>
</evidence>
<dbReference type="SUPFAM" id="SSF51905">
    <property type="entry name" value="FAD/NAD(P)-binding domain"/>
    <property type="match status" value="1"/>
</dbReference>
<dbReference type="PANTHER" id="PTHR43004:SF19">
    <property type="entry name" value="BINDING MONOOXYGENASE, PUTATIVE (JCVI)-RELATED"/>
    <property type="match status" value="1"/>
</dbReference>
<evidence type="ECO:0000313" key="8">
    <source>
        <dbReference type="Proteomes" id="UP000717696"/>
    </source>
</evidence>
<dbReference type="Gene3D" id="3.30.9.10">
    <property type="entry name" value="D-Amino Acid Oxidase, subunit A, domain 2"/>
    <property type="match status" value="1"/>
</dbReference>
<comment type="cofactor">
    <cofactor evidence="1">
        <name>FAD</name>
        <dbReference type="ChEBI" id="CHEBI:57692"/>
    </cofactor>
</comment>
<sequence>MTTSKVRQSGRATSASQTNPPATVPVVVVGGGPAGLFSAYLLARQGISSAIITRYPTRLGQPKAHAINPRTLEIFRQVGLDVNRLRSIGTSQKDGFWVRFNLGLADHELGKLPYERQDDAVKDVTPEPLFNISQPILEEFLEQAAISTGHVTIYAPWDWQALEIDAGKPVSVIRSRLDSSKVLQITSDYIIGADGSESTVRSAMANVQWHSPDTVERPKRFYCSIHASGDLTKAYHHRDRRGQLSFCFHPEHKAGLVIYHPTESWVHARVIDPVQEPLDSFTDARCEEVIRPCVGPDVDITIQSVNQWYTWARVATTYSDPTHRVHLVGDAAHSFPPQGGLGINTGIADVHNLVWKAGLLLRSKSATLPPLLGTYTQERRPVAIANSVQSAHNEDIWAEFNMRVHKAVDLISKHGGSFDDAKLKRHFDQDLALNKQHFDSLALQIGYIYDNALDPTKIRTDCGSYDPSSVVGARLPHAWLADGRSTLDLVPENEFVVFHAASSYAETTYQFGASQITVRSVDVVKAGAPKSWLDIMRLESDGAVVVRPDQHILAHVRGVNAALAAIDQYLKGIC</sequence>
<accession>A0A9P9DFL4</accession>
<evidence type="ECO:0000256" key="2">
    <source>
        <dbReference type="ARBA" id="ARBA00022630"/>
    </source>
</evidence>
<protein>
    <submittedName>
        <fullName evidence="7">FAD binding domain-containing protein</fullName>
    </submittedName>
</protein>
<dbReference type="Pfam" id="PF01494">
    <property type="entry name" value="FAD_binding_3"/>
    <property type="match status" value="1"/>
</dbReference>
<dbReference type="PRINTS" id="PR00420">
    <property type="entry name" value="RNGMNOXGNASE"/>
</dbReference>
<keyword evidence="8" id="KW-1185">Reference proteome</keyword>
<evidence type="ECO:0000256" key="1">
    <source>
        <dbReference type="ARBA" id="ARBA00001974"/>
    </source>
</evidence>
<dbReference type="OrthoDB" id="2690153at2759"/>
<dbReference type="Proteomes" id="UP000717696">
    <property type="component" value="Unassembled WGS sequence"/>
</dbReference>